<dbReference type="AlphaFoldDB" id="A0A2H1VG42"/>
<organism evidence="1">
    <name type="scientific">Spodoptera frugiperda</name>
    <name type="common">Fall armyworm</name>
    <dbReference type="NCBI Taxonomy" id="7108"/>
    <lineage>
        <taxon>Eukaryota</taxon>
        <taxon>Metazoa</taxon>
        <taxon>Ecdysozoa</taxon>
        <taxon>Arthropoda</taxon>
        <taxon>Hexapoda</taxon>
        <taxon>Insecta</taxon>
        <taxon>Pterygota</taxon>
        <taxon>Neoptera</taxon>
        <taxon>Endopterygota</taxon>
        <taxon>Lepidoptera</taxon>
        <taxon>Glossata</taxon>
        <taxon>Ditrysia</taxon>
        <taxon>Noctuoidea</taxon>
        <taxon>Noctuidae</taxon>
        <taxon>Amphipyrinae</taxon>
        <taxon>Spodoptera</taxon>
    </lineage>
</organism>
<gene>
    <name evidence="1" type="ORF">SFRICE_004053</name>
</gene>
<accession>A0A2H1VG42</accession>
<name>A0A2H1VG42_SPOFR</name>
<protein>
    <submittedName>
        <fullName evidence="1">SFRICE_004053</fullName>
    </submittedName>
</protein>
<sequence length="101" mass="11360">MPKYRKLIEIYNVIGVVCVVETKKPAKCESDSPMKGSVTAIFSFSVRGGGGTLIFALWKRLTFKRLILTKSGFRNLNVFFKDLSVDTHHGYTLTNIIMTIT</sequence>
<reference evidence="1" key="1">
    <citation type="submission" date="2016-07" db="EMBL/GenBank/DDBJ databases">
        <authorList>
            <person name="Bretaudeau A."/>
        </authorList>
    </citation>
    <scope>NUCLEOTIDE SEQUENCE</scope>
    <source>
        <strain evidence="1">Rice</strain>
        <tissue evidence="1">Whole body</tissue>
    </source>
</reference>
<evidence type="ECO:0000313" key="1">
    <source>
        <dbReference type="EMBL" id="SOQ39756.1"/>
    </source>
</evidence>
<proteinExistence type="predicted"/>
<dbReference type="EMBL" id="ODYU01002359">
    <property type="protein sequence ID" value="SOQ39756.1"/>
    <property type="molecule type" value="Genomic_DNA"/>
</dbReference>